<protein>
    <submittedName>
        <fullName evidence="2">Lipoprotein</fullName>
    </submittedName>
</protein>
<proteinExistence type="predicted"/>
<dbReference type="EMBL" id="UHEW01000005">
    <property type="protein sequence ID" value="SUN27633.1"/>
    <property type="molecule type" value="Genomic_DNA"/>
</dbReference>
<dbReference type="AlphaFoldDB" id="A0AB74H259"/>
<gene>
    <name evidence="2" type="ORF">NCTC9828_00432</name>
</gene>
<dbReference type="Proteomes" id="UP000255140">
    <property type="component" value="Unassembled WGS sequence"/>
</dbReference>
<feature type="domain" description="PepSY" evidence="1">
    <location>
        <begin position="30"/>
        <end position="90"/>
    </location>
</feature>
<evidence type="ECO:0000313" key="2">
    <source>
        <dbReference type="EMBL" id="SUN27633.1"/>
    </source>
</evidence>
<dbReference type="PROSITE" id="PS51257">
    <property type="entry name" value="PROKAR_LIPOPROTEIN"/>
    <property type="match status" value="1"/>
</dbReference>
<accession>A0AB74H259</accession>
<evidence type="ECO:0000313" key="3">
    <source>
        <dbReference type="Proteomes" id="UP000255140"/>
    </source>
</evidence>
<sequence length="176" mass="20173">MKKYLFSCIVFVFSISILGCEKSNSNSNLISENKAKKIALKDSKITEDKVEQLRIKEEIDDGISVFDIDFNTKDSKYEYIISTKTGKIIDKSIEQKQWIVSDKEKSIIIDSNKAEVIALQDAGVVDKETIQVNVKEEFEDSLKVYEVRFKTKDKEYEYTIDVSGNILDKSTDTIDE</sequence>
<dbReference type="Gene3D" id="3.10.450.40">
    <property type="match status" value="2"/>
</dbReference>
<dbReference type="Pfam" id="PF03413">
    <property type="entry name" value="PepSY"/>
    <property type="match status" value="1"/>
</dbReference>
<evidence type="ECO:0000259" key="1">
    <source>
        <dbReference type="Pfam" id="PF03413"/>
    </source>
</evidence>
<keyword evidence="2" id="KW-0449">Lipoprotein</keyword>
<organism evidence="2 3">
    <name type="scientific">Streptococcus agalactiae</name>
    <dbReference type="NCBI Taxonomy" id="1311"/>
    <lineage>
        <taxon>Bacteria</taxon>
        <taxon>Bacillati</taxon>
        <taxon>Bacillota</taxon>
        <taxon>Bacilli</taxon>
        <taxon>Lactobacillales</taxon>
        <taxon>Streptococcaceae</taxon>
        <taxon>Streptococcus</taxon>
    </lineage>
</organism>
<dbReference type="RefSeq" id="WP_017643571.1">
    <property type="nucleotide sequence ID" value="NZ_CP121159.1"/>
</dbReference>
<reference evidence="2 3" key="1">
    <citation type="submission" date="2018-06" db="EMBL/GenBank/DDBJ databases">
        <authorList>
            <consortium name="Pathogen Informatics"/>
            <person name="Doyle S."/>
        </authorList>
    </citation>
    <scope>NUCLEOTIDE SEQUENCE [LARGE SCALE GENOMIC DNA]</scope>
    <source>
        <strain evidence="2 3">NCTC9828</strain>
    </source>
</reference>
<name>A0AB74H259_STRAG</name>
<comment type="caution">
    <text evidence="2">The sequence shown here is derived from an EMBL/GenBank/DDBJ whole genome shotgun (WGS) entry which is preliminary data.</text>
</comment>
<dbReference type="InterPro" id="IPR025711">
    <property type="entry name" value="PepSY"/>
</dbReference>